<feature type="region of interest" description="Disordered" evidence="1">
    <location>
        <begin position="36"/>
        <end position="68"/>
    </location>
</feature>
<dbReference type="EMBL" id="AMZH03016541">
    <property type="protein sequence ID" value="RRT44318.1"/>
    <property type="molecule type" value="Genomic_DNA"/>
</dbReference>
<evidence type="ECO:0000256" key="1">
    <source>
        <dbReference type="SAM" id="MobiDB-lite"/>
    </source>
</evidence>
<comment type="caution">
    <text evidence="2">The sequence shown here is derived from an EMBL/GenBank/DDBJ whole genome shotgun (WGS) entry which is preliminary data.</text>
</comment>
<evidence type="ECO:0000313" key="3">
    <source>
        <dbReference type="Proteomes" id="UP000287651"/>
    </source>
</evidence>
<gene>
    <name evidence="2" type="ORF">B296_00055810</name>
</gene>
<feature type="compositionally biased region" description="Basic and acidic residues" evidence="1">
    <location>
        <begin position="44"/>
        <end position="68"/>
    </location>
</feature>
<evidence type="ECO:0000313" key="2">
    <source>
        <dbReference type="EMBL" id="RRT44318.1"/>
    </source>
</evidence>
<protein>
    <submittedName>
        <fullName evidence="2">Uncharacterized protein</fullName>
    </submittedName>
</protein>
<reference evidence="2 3" key="1">
    <citation type="journal article" date="2014" name="Agronomy (Basel)">
        <title>A Draft Genome Sequence for Ensete ventricosum, the Drought-Tolerant Tree Against Hunger.</title>
        <authorList>
            <person name="Harrison J."/>
            <person name="Moore K.A."/>
            <person name="Paszkiewicz K."/>
            <person name="Jones T."/>
            <person name="Grant M."/>
            <person name="Ambacheew D."/>
            <person name="Muzemil S."/>
            <person name="Studholme D.J."/>
        </authorList>
    </citation>
    <scope>NUCLEOTIDE SEQUENCE [LARGE SCALE GENOMIC DNA]</scope>
</reference>
<dbReference type="AlphaFoldDB" id="A0A426XXN3"/>
<proteinExistence type="predicted"/>
<sequence length="101" mass="11075">MGHRSVRGMVPCRITRRRSKRAYGCARARGEDLALEDPGSDVGAPEHRCYRRPPGEEEKPRAGIEMGKEGAAVAETRIPLKAKPVRRNWNRSGGVVAVVLG</sequence>
<name>A0A426XXN3_ENSVE</name>
<dbReference type="Proteomes" id="UP000287651">
    <property type="component" value="Unassembled WGS sequence"/>
</dbReference>
<accession>A0A426XXN3</accession>
<organism evidence="2 3">
    <name type="scientific">Ensete ventricosum</name>
    <name type="common">Abyssinian banana</name>
    <name type="synonym">Musa ensete</name>
    <dbReference type="NCBI Taxonomy" id="4639"/>
    <lineage>
        <taxon>Eukaryota</taxon>
        <taxon>Viridiplantae</taxon>
        <taxon>Streptophyta</taxon>
        <taxon>Embryophyta</taxon>
        <taxon>Tracheophyta</taxon>
        <taxon>Spermatophyta</taxon>
        <taxon>Magnoliopsida</taxon>
        <taxon>Liliopsida</taxon>
        <taxon>Zingiberales</taxon>
        <taxon>Musaceae</taxon>
        <taxon>Ensete</taxon>
    </lineage>
</organism>